<proteinExistence type="inferred from homology"/>
<feature type="domain" description="Coenzyme Q-binding protein COQ10 START" evidence="2">
    <location>
        <begin position="11"/>
        <end position="134"/>
    </location>
</feature>
<organism evidence="3 4">
    <name type="scientific">Varunaivibrio sulfuroxidans</name>
    <dbReference type="NCBI Taxonomy" id="1773489"/>
    <lineage>
        <taxon>Bacteria</taxon>
        <taxon>Pseudomonadati</taxon>
        <taxon>Pseudomonadota</taxon>
        <taxon>Alphaproteobacteria</taxon>
        <taxon>Rhodospirillales</taxon>
        <taxon>Magnetovibrionaceae</taxon>
        <taxon>Varunaivibrio</taxon>
    </lineage>
</organism>
<keyword evidence="4" id="KW-1185">Reference proteome</keyword>
<accession>A0A4R3JFE6</accession>
<name>A0A4R3JFE6_9PROT</name>
<dbReference type="InterPro" id="IPR044996">
    <property type="entry name" value="COQ10-like"/>
</dbReference>
<comment type="caution">
    <text evidence="3">The sequence shown here is derived from an EMBL/GenBank/DDBJ whole genome shotgun (WGS) entry which is preliminary data.</text>
</comment>
<dbReference type="Gene3D" id="3.30.530.20">
    <property type="match status" value="1"/>
</dbReference>
<protein>
    <submittedName>
        <fullName evidence="3">Coenzyme Q-binding protein COQ10</fullName>
    </submittedName>
</protein>
<dbReference type="Pfam" id="PF03364">
    <property type="entry name" value="Polyketide_cyc"/>
    <property type="match status" value="1"/>
</dbReference>
<dbReference type="PANTHER" id="PTHR12901">
    <property type="entry name" value="SPERM PROTEIN HOMOLOG"/>
    <property type="match status" value="1"/>
</dbReference>
<comment type="similarity">
    <text evidence="1">Belongs to the ribosome association toxin RatA family.</text>
</comment>
<dbReference type="RefSeq" id="WP_132938160.1">
    <property type="nucleotide sequence ID" value="NZ_CP119676.1"/>
</dbReference>
<dbReference type="AlphaFoldDB" id="A0A4R3JFE6"/>
<dbReference type="InterPro" id="IPR023393">
    <property type="entry name" value="START-like_dom_sf"/>
</dbReference>
<evidence type="ECO:0000259" key="2">
    <source>
        <dbReference type="Pfam" id="PF03364"/>
    </source>
</evidence>
<dbReference type="CDD" id="cd07813">
    <property type="entry name" value="COQ10p_like"/>
    <property type="match status" value="1"/>
</dbReference>
<evidence type="ECO:0000313" key="4">
    <source>
        <dbReference type="Proteomes" id="UP000295304"/>
    </source>
</evidence>
<dbReference type="OrthoDB" id="9804759at2"/>
<dbReference type="GO" id="GO:0048039">
    <property type="term" value="F:ubiquinone binding"/>
    <property type="evidence" value="ECO:0007669"/>
    <property type="project" value="InterPro"/>
</dbReference>
<sequence length="149" mass="17411">MPSYAEKKILSYRPDQLFDMVADVAKYPDFLPWCIGARVRSNDGHVMIADMVIGFKVFREKFTSRVVMQNPDRIDVKYLDGPFNYLENHWIFEPHPDGCRIDFHVDFEFRSKILDKAIGAVFGEAVRRMVSAFETRAHTLYDRYVPISP</sequence>
<reference evidence="3 4" key="1">
    <citation type="submission" date="2019-03" db="EMBL/GenBank/DDBJ databases">
        <title>Genomic Encyclopedia of Type Strains, Phase IV (KMG-IV): sequencing the most valuable type-strain genomes for metagenomic binning, comparative biology and taxonomic classification.</title>
        <authorList>
            <person name="Goeker M."/>
        </authorList>
    </citation>
    <scope>NUCLEOTIDE SEQUENCE [LARGE SCALE GENOMIC DNA]</scope>
    <source>
        <strain evidence="3 4">DSM 101688</strain>
    </source>
</reference>
<evidence type="ECO:0000313" key="3">
    <source>
        <dbReference type="EMBL" id="TCS64205.1"/>
    </source>
</evidence>
<dbReference type="EMBL" id="SLZW01000002">
    <property type="protein sequence ID" value="TCS64205.1"/>
    <property type="molecule type" value="Genomic_DNA"/>
</dbReference>
<gene>
    <name evidence="3" type="ORF">EDD55_102247</name>
</gene>
<dbReference type="PANTHER" id="PTHR12901:SF10">
    <property type="entry name" value="COENZYME Q-BINDING PROTEIN COQ10, MITOCHONDRIAL"/>
    <property type="match status" value="1"/>
</dbReference>
<dbReference type="Proteomes" id="UP000295304">
    <property type="component" value="Unassembled WGS sequence"/>
</dbReference>
<evidence type="ECO:0000256" key="1">
    <source>
        <dbReference type="ARBA" id="ARBA00008918"/>
    </source>
</evidence>
<dbReference type="GO" id="GO:0045333">
    <property type="term" value="P:cellular respiration"/>
    <property type="evidence" value="ECO:0007669"/>
    <property type="project" value="InterPro"/>
</dbReference>
<dbReference type="SUPFAM" id="SSF55961">
    <property type="entry name" value="Bet v1-like"/>
    <property type="match status" value="1"/>
</dbReference>
<dbReference type="InterPro" id="IPR005031">
    <property type="entry name" value="COQ10_START"/>
</dbReference>